<comment type="function">
    <text evidence="7">Catalyzes a trans-dehydration via an enolate intermediate.</text>
</comment>
<keyword evidence="7" id="KW-0028">Amino-acid biosynthesis</keyword>
<comment type="subunit">
    <text evidence="4 7">Homododecamer.</text>
</comment>
<dbReference type="GO" id="GO:0003855">
    <property type="term" value="F:3-dehydroquinate dehydratase activity"/>
    <property type="evidence" value="ECO:0007669"/>
    <property type="project" value="UniProtKB-EC"/>
</dbReference>
<feature type="binding site" evidence="7">
    <location>
        <position position="96"/>
    </location>
    <ligand>
        <name>substrate</name>
    </ligand>
</feature>
<evidence type="ECO:0000256" key="7">
    <source>
        <dbReference type="HAMAP-Rule" id="MF_00169"/>
    </source>
</evidence>
<dbReference type="NCBIfam" id="TIGR01088">
    <property type="entry name" value="aroQ"/>
    <property type="match status" value="1"/>
</dbReference>
<reference evidence="9" key="1">
    <citation type="journal article" date="2019" name="Int. J. Syst. Evol. Microbiol.">
        <title>The Global Catalogue of Microorganisms (GCM) 10K type strain sequencing project: providing services to taxonomists for standard genome sequencing and annotation.</title>
        <authorList>
            <consortium name="The Broad Institute Genomics Platform"/>
            <consortium name="The Broad Institute Genome Sequencing Center for Infectious Disease"/>
            <person name="Wu L."/>
            <person name="Ma J."/>
        </authorList>
    </citation>
    <scope>NUCLEOTIDE SEQUENCE [LARGE SCALE GENOMIC DNA]</scope>
    <source>
        <strain evidence="9">CGMCC 1.15399</strain>
    </source>
</reference>
<dbReference type="NCBIfam" id="NF003806">
    <property type="entry name" value="PRK05395.1-3"/>
    <property type="match status" value="1"/>
</dbReference>
<feature type="binding site" evidence="7">
    <location>
        <begin position="110"/>
        <end position="111"/>
    </location>
    <ligand>
        <name>substrate</name>
    </ligand>
</feature>
<dbReference type="NCBIfam" id="NF003807">
    <property type="entry name" value="PRK05395.1-4"/>
    <property type="match status" value="1"/>
</dbReference>
<keyword evidence="7" id="KW-0057">Aromatic amino acid biosynthesis</keyword>
<keyword evidence="9" id="KW-1185">Reference proteome</keyword>
<dbReference type="RefSeq" id="WP_372455077.1">
    <property type="nucleotide sequence ID" value="NZ_JAHKRM010000027.1"/>
</dbReference>
<feature type="binding site" evidence="7">
    <location>
        <position position="120"/>
    </location>
    <ligand>
        <name>substrate</name>
    </ligand>
</feature>
<dbReference type="NCBIfam" id="NF003805">
    <property type="entry name" value="PRK05395.1-2"/>
    <property type="match status" value="1"/>
</dbReference>
<evidence type="ECO:0000313" key="8">
    <source>
        <dbReference type="EMBL" id="MFD1537090.1"/>
    </source>
</evidence>
<dbReference type="HAMAP" id="MF_00169">
    <property type="entry name" value="AroQ"/>
    <property type="match status" value="1"/>
</dbReference>
<dbReference type="InterPro" id="IPR036441">
    <property type="entry name" value="DHquinase_II_sf"/>
</dbReference>
<dbReference type="PANTHER" id="PTHR21272">
    <property type="entry name" value="CATABOLIC 3-DEHYDROQUINASE"/>
    <property type="match status" value="1"/>
</dbReference>
<comment type="similarity">
    <text evidence="3 7">Belongs to the type-II 3-dehydroquinase family.</text>
</comment>
<protein>
    <recommendedName>
        <fullName evidence="5 7">3-dehydroquinate dehydratase</fullName>
        <shortName evidence="7">3-dehydroquinase</shortName>
        <ecNumber evidence="5 7">4.2.1.10</ecNumber>
    </recommendedName>
    <alternativeName>
        <fullName evidence="7">Type II DHQase</fullName>
    </alternativeName>
</protein>
<dbReference type="PANTHER" id="PTHR21272:SF3">
    <property type="entry name" value="CATABOLIC 3-DEHYDROQUINASE"/>
    <property type="match status" value="1"/>
</dbReference>
<evidence type="ECO:0000256" key="2">
    <source>
        <dbReference type="ARBA" id="ARBA00004902"/>
    </source>
</evidence>
<evidence type="ECO:0000256" key="5">
    <source>
        <dbReference type="ARBA" id="ARBA00012060"/>
    </source>
</evidence>
<keyword evidence="6 7" id="KW-0456">Lyase</keyword>
<dbReference type="CDD" id="cd00466">
    <property type="entry name" value="DHQase_II"/>
    <property type="match status" value="1"/>
</dbReference>
<comment type="catalytic activity">
    <reaction evidence="1 7">
        <text>3-dehydroquinate = 3-dehydroshikimate + H2O</text>
        <dbReference type="Rhea" id="RHEA:21096"/>
        <dbReference type="ChEBI" id="CHEBI:15377"/>
        <dbReference type="ChEBI" id="CHEBI:16630"/>
        <dbReference type="ChEBI" id="CHEBI:32364"/>
        <dbReference type="EC" id="4.2.1.10"/>
    </reaction>
</comment>
<evidence type="ECO:0000256" key="6">
    <source>
        <dbReference type="ARBA" id="ARBA00023239"/>
    </source>
</evidence>
<evidence type="ECO:0000256" key="3">
    <source>
        <dbReference type="ARBA" id="ARBA00011037"/>
    </source>
</evidence>
<proteinExistence type="inferred from homology"/>
<dbReference type="Proteomes" id="UP001597097">
    <property type="component" value="Unassembled WGS sequence"/>
</dbReference>
<dbReference type="Gene3D" id="3.40.50.9100">
    <property type="entry name" value="Dehydroquinase, class II"/>
    <property type="match status" value="1"/>
</dbReference>
<sequence>MRHVLTSVYVLNGPNLNLLGTRKPEVYGTTTLADVEELCREEAAGLDLDLRFRQSNHEGQLIDWIHEAGAEVKAGRCVGAVFNPGAYTHTSVALHDAIEGVELPVIELHISNVHAREPFRHHSYISPVARSIVVGFGVYGYVLALRGLHHAATQK</sequence>
<gene>
    <name evidence="7 8" type="primary">aroQ</name>
    <name evidence="8" type="ORF">ACFSJ0_08605</name>
</gene>
<dbReference type="EC" id="4.2.1.10" evidence="5 7"/>
<name>A0ABW4G3X6_9ACTN</name>
<comment type="caution">
    <text evidence="8">The sequence shown here is derived from an EMBL/GenBank/DDBJ whole genome shotgun (WGS) entry which is preliminary data.</text>
</comment>
<comment type="pathway">
    <text evidence="2 7">Metabolic intermediate biosynthesis; chorismate biosynthesis; chorismate from D-erythrose 4-phosphate and phosphoenolpyruvate: step 3/7.</text>
</comment>
<dbReference type="InterPro" id="IPR001874">
    <property type="entry name" value="DHquinase_II"/>
</dbReference>
<evidence type="ECO:0000313" key="9">
    <source>
        <dbReference type="Proteomes" id="UP001597097"/>
    </source>
</evidence>
<feature type="binding site" evidence="7">
    <location>
        <position position="89"/>
    </location>
    <ligand>
        <name>substrate</name>
    </ligand>
</feature>
<feature type="active site" description="Proton acceptor" evidence="7">
    <location>
        <position position="27"/>
    </location>
</feature>
<dbReference type="PIRSF" id="PIRSF001399">
    <property type="entry name" value="DHquinase_II"/>
    <property type="match status" value="1"/>
</dbReference>
<feature type="active site" description="Proton donor" evidence="7">
    <location>
        <position position="109"/>
    </location>
</feature>
<dbReference type="SUPFAM" id="SSF52304">
    <property type="entry name" value="Type II 3-dehydroquinate dehydratase"/>
    <property type="match status" value="1"/>
</dbReference>
<accession>A0ABW4G3X6</accession>
<evidence type="ECO:0000256" key="1">
    <source>
        <dbReference type="ARBA" id="ARBA00001864"/>
    </source>
</evidence>
<evidence type="ECO:0000256" key="4">
    <source>
        <dbReference type="ARBA" id="ARBA00011193"/>
    </source>
</evidence>
<dbReference type="EMBL" id="JBHUCM010000008">
    <property type="protein sequence ID" value="MFD1537090.1"/>
    <property type="molecule type" value="Genomic_DNA"/>
</dbReference>
<feature type="site" description="Transition state stabilizer" evidence="7">
    <location>
        <position position="22"/>
    </location>
</feature>
<feature type="binding site" evidence="7">
    <location>
        <position position="83"/>
    </location>
    <ligand>
        <name>substrate</name>
    </ligand>
</feature>
<organism evidence="8 9">
    <name type="scientific">Nonomuraea guangzhouensis</name>
    <dbReference type="NCBI Taxonomy" id="1291555"/>
    <lineage>
        <taxon>Bacteria</taxon>
        <taxon>Bacillati</taxon>
        <taxon>Actinomycetota</taxon>
        <taxon>Actinomycetes</taxon>
        <taxon>Streptosporangiales</taxon>
        <taxon>Streptosporangiaceae</taxon>
        <taxon>Nonomuraea</taxon>
    </lineage>
</organism>
<dbReference type="Pfam" id="PF01220">
    <property type="entry name" value="DHquinase_II"/>
    <property type="match status" value="1"/>
</dbReference>